<feature type="domain" description="Mitochondrial chaperone BCS1-like ATPase lid" evidence="3">
    <location>
        <begin position="272"/>
        <end position="310"/>
    </location>
</feature>
<dbReference type="Pfam" id="PF25426">
    <property type="entry name" value="AAA_lid_BCS1"/>
    <property type="match status" value="1"/>
</dbReference>
<reference evidence="4" key="1">
    <citation type="journal article" date="2016" name="Mol. Biol. Evol.">
        <title>Comparative Genomics of Early-Diverging Mushroom-Forming Fungi Provides Insights into the Origins of Lignocellulose Decay Capabilities.</title>
        <authorList>
            <person name="Nagy L.G."/>
            <person name="Riley R."/>
            <person name="Tritt A."/>
            <person name="Adam C."/>
            <person name="Daum C."/>
            <person name="Floudas D."/>
            <person name="Sun H."/>
            <person name="Yadav J.S."/>
            <person name="Pangilinan J."/>
            <person name="Larsson K.H."/>
            <person name="Matsuura K."/>
            <person name="Barry K."/>
            <person name="Labutti K."/>
            <person name="Kuo R."/>
            <person name="Ohm R.A."/>
            <person name="Bhattacharya S.S."/>
            <person name="Shirouzu T."/>
            <person name="Yoshinaga Y."/>
            <person name="Martin F.M."/>
            <person name="Grigoriev I.V."/>
            <person name="Hibbett D.S."/>
        </authorList>
    </citation>
    <scope>NUCLEOTIDE SEQUENCE [LARGE SCALE GENOMIC DNA]</scope>
    <source>
        <strain evidence="4">CBS 109695</strain>
    </source>
</reference>
<evidence type="ECO:0000256" key="1">
    <source>
        <dbReference type="ARBA" id="ARBA00022741"/>
    </source>
</evidence>
<dbReference type="EMBL" id="KV417580">
    <property type="protein sequence ID" value="KZP17638.1"/>
    <property type="molecule type" value="Genomic_DNA"/>
</dbReference>
<evidence type="ECO:0000259" key="3">
    <source>
        <dbReference type="Pfam" id="PF25426"/>
    </source>
</evidence>
<keyword evidence="1" id="KW-0547">Nucleotide-binding</keyword>
<dbReference type="STRING" id="436010.A0A166GAK1"/>
<dbReference type="GO" id="GO:0005524">
    <property type="term" value="F:ATP binding"/>
    <property type="evidence" value="ECO:0007669"/>
    <property type="project" value="UniProtKB-KW"/>
</dbReference>
<evidence type="ECO:0000256" key="2">
    <source>
        <dbReference type="ARBA" id="ARBA00022840"/>
    </source>
</evidence>
<sequence>MTFLDIITFKFHVLAVDAGGNAIQFQGHDDFARQASSLMNEQAQAPARGTRLSNTLKKEYEAEAVHHRRWTDSRHKHPTCSIVFNPGMKRLLLNDFLKSEMADRVISFRGVLLNPCHHRGSSAARSPPPFPAFRRAASSGILGGVAASERYSLRDDELLERLDPALSRPGCMDMWVEFWNASEWQAEAFLGTFFLSREESAMKGVEAGNELRGIDLPTTAAAVVDAVEHVAVAVGFALALAGVHQVDHARARPRDVRREEKGIHASVGRREHRLSGAFGKAAGYEEFSVAALQGYLLKNKSNPEAAAGEVAAWGLGSLASVNYVGGSHGRGDA</sequence>
<gene>
    <name evidence="4" type="ORF">FIBSPDRAFT_894047</name>
</gene>
<keyword evidence="2" id="KW-0067">ATP-binding</keyword>
<proteinExistence type="predicted"/>
<dbReference type="AlphaFoldDB" id="A0A166GAK1"/>
<dbReference type="InterPro" id="IPR057495">
    <property type="entry name" value="AAA_lid_BCS1"/>
</dbReference>
<evidence type="ECO:0000313" key="4">
    <source>
        <dbReference type="EMBL" id="KZP17638.1"/>
    </source>
</evidence>
<organism evidence="4">
    <name type="scientific">Athelia psychrophila</name>
    <dbReference type="NCBI Taxonomy" id="1759441"/>
    <lineage>
        <taxon>Eukaryota</taxon>
        <taxon>Fungi</taxon>
        <taxon>Dikarya</taxon>
        <taxon>Basidiomycota</taxon>
        <taxon>Agaricomycotina</taxon>
        <taxon>Agaricomycetes</taxon>
        <taxon>Agaricomycetidae</taxon>
        <taxon>Atheliales</taxon>
        <taxon>Atheliaceae</taxon>
        <taxon>Athelia</taxon>
    </lineage>
</organism>
<protein>
    <recommendedName>
        <fullName evidence="3">Mitochondrial chaperone BCS1-like ATPase lid domain-containing protein</fullName>
    </recommendedName>
</protein>
<name>A0A166GAK1_9AGAM</name>
<accession>A0A166GAK1</accession>